<dbReference type="InterPro" id="IPR052048">
    <property type="entry name" value="ST_Response_Regulator"/>
</dbReference>
<dbReference type="Proteomes" id="UP000019276">
    <property type="component" value="Unassembled WGS sequence"/>
</dbReference>
<keyword evidence="1" id="KW-0597">Phosphoprotein</keyword>
<evidence type="ECO:0000259" key="2">
    <source>
        <dbReference type="PROSITE" id="PS50110"/>
    </source>
</evidence>
<dbReference type="EMBL" id="ARZY01000023">
    <property type="protein sequence ID" value="EWH09448.1"/>
    <property type="molecule type" value="Genomic_DNA"/>
</dbReference>
<dbReference type="Pfam" id="PF00072">
    <property type="entry name" value="Response_reg"/>
    <property type="match status" value="1"/>
</dbReference>
<evidence type="ECO:0000256" key="1">
    <source>
        <dbReference type="PROSITE-ProRule" id="PRU00169"/>
    </source>
</evidence>
<keyword evidence="4" id="KW-1185">Reference proteome</keyword>
<dbReference type="PROSITE" id="PS50110">
    <property type="entry name" value="RESPONSE_REGULATORY"/>
    <property type="match status" value="1"/>
</dbReference>
<dbReference type="InterPro" id="IPR011006">
    <property type="entry name" value="CheY-like_superfamily"/>
</dbReference>
<feature type="modified residue" description="4-aspartylphosphate" evidence="1">
    <location>
        <position position="23"/>
    </location>
</feature>
<dbReference type="eggNOG" id="COG0784">
    <property type="taxonomic scope" value="Bacteria"/>
</dbReference>
<comment type="caution">
    <text evidence="3">The sequence shown here is derived from an EMBL/GenBank/DDBJ whole genome shotgun (WGS) entry which is preliminary data.</text>
</comment>
<name>W7QNG4_9ALTE</name>
<dbReference type="Gene3D" id="1.25.40.10">
    <property type="entry name" value="Tetratricopeptide repeat domain"/>
    <property type="match status" value="2"/>
</dbReference>
<evidence type="ECO:0000313" key="4">
    <source>
        <dbReference type="Proteomes" id="UP000019276"/>
    </source>
</evidence>
<dbReference type="GO" id="GO:0000160">
    <property type="term" value="P:phosphorelay signal transduction system"/>
    <property type="evidence" value="ECO:0007669"/>
    <property type="project" value="InterPro"/>
</dbReference>
<dbReference type="AlphaFoldDB" id="W7QNG4"/>
<dbReference type="InterPro" id="IPR011990">
    <property type="entry name" value="TPR-like_helical_dom_sf"/>
</dbReference>
<dbReference type="SUPFAM" id="SSF48452">
    <property type="entry name" value="TPR-like"/>
    <property type="match status" value="1"/>
</dbReference>
<feature type="domain" description="Response regulatory" evidence="2">
    <location>
        <begin position="1"/>
        <end position="93"/>
    </location>
</feature>
<proteinExistence type="predicted"/>
<dbReference type="SUPFAM" id="SSF52172">
    <property type="entry name" value="CheY-like"/>
    <property type="match status" value="1"/>
</dbReference>
<dbReference type="PANTHER" id="PTHR43228">
    <property type="entry name" value="TWO-COMPONENT RESPONSE REGULATOR"/>
    <property type="match status" value="1"/>
</dbReference>
<evidence type="ECO:0000313" key="3">
    <source>
        <dbReference type="EMBL" id="EWH09448.1"/>
    </source>
</evidence>
<dbReference type="InterPro" id="IPR001789">
    <property type="entry name" value="Sig_transdc_resp-reg_receiver"/>
</dbReference>
<reference evidence="3 4" key="1">
    <citation type="journal article" date="2014" name="Genome Announc.">
        <title>Draft Genome Sequence of the Agar-Degrading Bacterium Catenovulum sp. Strain DS-2, Isolated from Intestines of Haliotis diversicolor.</title>
        <authorList>
            <person name="Shan D."/>
            <person name="Li X."/>
            <person name="Gu Z."/>
            <person name="Wei G."/>
            <person name="Gao Z."/>
            <person name="Shao Z."/>
        </authorList>
    </citation>
    <scope>NUCLEOTIDE SEQUENCE [LARGE SCALE GENOMIC DNA]</scope>
    <source>
        <strain evidence="3 4">DS-2</strain>
    </source>
</reference>
<dbReference type="Gene3D" id="3.40.50.2300">
    <property type="match status" value="1"/>
</dbReference>
<dbReference type="PANTHER" id="PTHR43228:SF1">
    <property type="entry name" value="TWO-COMPONENT RESPONSE REGULATOR ARR22"/>
    <property type="match status" value="1"/>
</dbReference>
<organism evidence="3 4">
    <name type="scientific">Catenovulum agarivorans DS-2</name>
    <dbReference type="NCBI Taxonomy" id="1328313"/>
    <lineage>
        <taxon>Bacteria</taxon>
        <taxon>Pseudomonadati</taxon>
        <taxon>Pseudomonadota</taxon>
        <taxon>Gammaproteobacteria</taxon>
        <taxon>Alteromonadales</taxon>
        <taxon>Alteromonadaceae</taxon>
        <taxon>Catenovulum</taxon>
    </lineage>
</organism>
<dbReference type="STRING" id="1328313.DS2_12213"/>
<dbReference type="eggNOG" id="COG0457">
    <property type="taxonomic scope" value="Bacteria"/>
</dbReference>
<protein>
    <submittedName>
        <fullName evidence="3">TPR repeat-containing response regulator</fullName>
    </submittedName>
</protein>
<sequence length="518" mass="59781">MVTNGEAAISAAKNHEFDFILVDYNLGGHRKNGRQVIEEIKTKKLVPPHCISIMVTGENHRPMVLGAIELQPDDYVMKPFSQNVLKHRLDKALHKRTNLLPIYQAMHEENFEQAMNECTRLISENNRYRNFCNNLLAELLCKQKQYEQAEYLLTKLLKVKPYTWGQIQLARTYHHQGKHQQAIVIATEVMKQAPMIIDSYDLMAEAFHASGDLTHSLEMAIRAAELSPYSVERQYRLCQIAQSSDMHDIAKDACKAILEMTRKSVQQDSVHLLNYIRATINAAEHSEEKSEQNKLKQEAVIALQRAKQDELIGNINNYSVFETLCNARIEAMDKHLIAAKKQLFKVMSAHAQDEEATDDPYAYEKLSLLYTMGEYELAEHVADECKDERVNKNPFIKNTISHLKQENKKRQRGFKQLNQAGIDAYKKQDYILAFHQFDSALKFAPMHTGGTLNLILAIIKLIETSEKQPEDLLKRIKAAFQALDGIELPSKQFERYKELEKQYHSLMEKLNPPQKKWR</sequence>
<accession>W7QNG4</accession>
<gene>
    <name evidence="3" type="ORF">DS2_12213</name>
</gene>